<dbReference type="OrthoDB" id="322at2759"/>
<feature type="domain" description="Fructose-1-6-bisphosphatase class 1 C-terminal" evidence="6">
    <location>
        <begin position="279"/>
        <end position="378"/>
    </location>
</feature>
<dbReference type="SUPFAM" id="SSF56655">
    <property type="entry name" value="Carbohydrate phosphatase"/>
    <property type="match status" value="2"/>
</dbReference>
<dbReference type="Pfam" id="PF00316">
    <property type="entry name" value="FBPase"/>
    <property type="match status" value="1"/>
</dbReference>
<dbReference type="KEGG" id="cme:CYME_CME127C"/>
<dbReference type="GO" id="GO:0006094">
    <property type="term" value="P:gluconeogenesis"/>
    <property type="evidence" value="ECO:0007669"/>
    <property type="project" value="TreeGrafter"/>
</dbReference>
<dbReference type="InterPro" id="IPR044015">
    <property type="entry name" value="FBPase_C_dom"/>
</dbReference>
<evidence type="ECO:0000313" key="7">
    <source>
        <dbReference type="EMBL" id="BAM79345.1"/>
    </source>
</evidence>
<sequence length="390" mass="42715">MEKVCDLPQSPIWNWTAKLSPTSSGTYTSVPFPSHVRNAFKRSGATLTERHDATGELVRLLDDLSTEFRWIAARTREMFVKSLESTPFTPRLVTQQLYFALCHDGYACLLVSKDQKEPMSIPPDMPSGSYVIVLVSLDLDEELAPSEGLVGSLFSVYKRKTAPGRAGRREDLQVCFADQVAAGYALYGSSTQLCYCMRGNPGVYRFVLHPVAKQFFMCRGGPIEFGSEYDRGRQRLQTVLAVPTEAAGTSTVASEASAHVVTPILFAARELFLGDDALAQTLRHLADQYEYSAVHTGCLIGDFHTLMQRGGILVADNVDALCEAAPMAYLAEEAGARAIDQRGCRILSQNLGGDHPLHTRTCLIIGSPTQLAQFEQILQEYQSGATSADT</sequence>
<dbReference type="STRING" id="280699.M1V4G6"/>
<evidence type="ECO:0000256" key="1">
    <source>
        <dbReference type="ARBA" id="ARBA00010941"/>
    </source>
</evidence>
<dbReference type="eggNOG" id="KOG1458">
    <property type="taxonomic scope" value="Eukaryota"/>
</dbReference>
<dbReference type="GO" id="GO:0030388">
    <property type="term" value="P:fructose 1,6-bisphosphate metabolic process"/>
    <property type="evidence" value="ECO:0007669"/>
    <property type="project" value="TreeGrafter"/>
</dbReference>
<keyword evidence="3" id="KW-0119">Carbohydrate metabolism</keyword>
<evidence type="ECO:0000313" key="8">
    <source>
        <dbReference type="Proteomes" id="UP000007014"/>
    </source>
</evidence>
<keyword evidence="8" id="KW-1185">Reference proteome</keyword>
<dbReference type="PANTHER" id="PTHR11556">
    <property type="entry name" value="FRUCTOSE-1,6-BISPHOSPHATASE-RELATED"/>
    <property type="match status" value="1"/>
</dbReference>
<dbReference type="GO" id="GO:0005986">
    <property type="term" value="P:sucrose biosynthetic process"/>
    <property type="evidence" value="ECO:0007669"/>
    <property type="project" value="TreeGrafter"/>
</dbReference>
<dbReference type="Pfam" id="PF18913">
    <property type="entry name" value="FBPase_C"/>
    <property type="match status" value="1"/>
</dbReference>
<dbReference type="AlphaFoldDB" id="M1V4G6"/>
<evidence type="ECO:0000256" key="3">
    <source>
        <dbReference type="ARBA" id="ARBA00023277"/>
    </source>
</evidence>
<dbReference type="InterPro" id="IPR000146">
    <property type="entry name" value="FBPase_class-1"/>
</dbReference>
<proteinExistence type="inferred from homology"/>
<dbReference type="Gene3D" id="3.40.190.80">
    <property type="match status" value="1"/>
</dbReference>
<dbReference type="HOGENOM" id="CLU_039977_2_2_1"/>
<accession>M1V4G6</accession>
<name>M1V4G6_CYAM1</name>
<dbReference type="GO" id="GO:0006002">
    <property type="term" value="P:fructose 6-phosphate metabolic process"/>
    <property type="evidence" value="ECO:0007669"/>
    <property type="project" value="TreeGrafter"/>
</dbReference>
<dbReference type="GO" id="GO:0042132">
    <property type="term" value="F:fructose 1,6-bisphosphate 1-phosphatase activity"/>
    <property type="evidence" value="ECO:0007669"/>
    <property type="project" value="TreeGrafter"/>
</dbReference>
<dbReference type="EMBL" id="AP006487">
    <property type="protein sequence ID" value="BAM79345.1"/>
    <property type="molecule type" value="Genomic_DNA"/>
</dbReference>
<dbReference type="RefSeq" id="XP_005535631.1">
    <property type="nucleotide sequence ID" value="XM_005535574.1"/>
</dbReference>
<dbReference type="GeneID" id="16992888"/>
<evidence type="ECO:0000256" key="2">
    <source>
        <dbReference type="ARBA" id="ARBA00022801"/>
    </source>
</evidence>
<dbReference type="Proteomes" id="UP000007014">
    <property type="component" value="Chromosome 5"/>
</dbReference>
<feature type="domain" description="Fructose-1-6-bisphosphatase class I N-terminal" evidence="5">
    <location>
        <begin position="96"/>
        <end position="218"/>
    </location>
</feature>
<evidence type="ECO:0000259" key="6">
    <source>
        <dbReference type="Pfam" id="PF18913"/>
    </source>
</evidence>
<keyword evidence="2" id="KW-0378">Hydrolase</keyword>
<comment type="pathway">
    <text evidence="4">Carbohydrate biosynthesis.</text>
</comment>
<dbReference type="PANTHER" id="PTHR11556:SF35">
    <property type="entry name" value="SEDOHEPTULOSE-1,7-BISPHOSPHATASE, CHLOROPLASTIC"/>
    <property type="match status" value="1"/>
</dbReference>
<dbReference type="OMA" id="HLLCEAA"/>
<reference evidence="7 8" key="2">
    <citation type="journal article" date="2007" name="BMC Biol.">
        <title>A 100%-complete sequence reveals unusually simple genomic features in the hot-spring red alga Cyanidioschyzon merolae.</title>
        <authorList>
            <person name="Nozaki H."/>
            <person name="Takano H."/>
            <person name="Misumi O."/>
            <person name="Terasawa K."/>
            <person name="Matsuzaki M."/>
            <person name="Maruyama S."/>
            <person name="Nishida K."/>
            <person name="Yagisawa F."/>
            <person name="Yoshida Y."/>
            <person name="Fujiwara T."/>
            <person name="Takio S."/>
            <person name="Tamura K."/>
            <person name="Chung S.J."/>
            <person name="Nakamura S."/>
            <person name="Kuroiwa H."/>
            <person name="Tanaka K."/>
            <person name="Sato N."/>
            <person name="Kuroiwa T."/>
        </authorList>
    </citation>
    <scope>NUCLEOTIDE SEQUENCE [LARGE SCALE GENOMIC DNA]</scope>
    <source>
        <strain evidence="7 8">10D</strain>
    </source>
</reference>
<dbReference type="GO" id="GO:0005829">
    <property type="term" value="C:cytosol"/>
    <property type="evidence" value="ECO:0007669"/>
    <property type="project" value="TreeGrafter"/>
</dbReference>
<evidence type="ECO:0000259" key="5">
    <source>
        <dbReference type="Pfam" id="PF00316"/>
    </source>
</evidence>
<organism evidence="7 8">
    <name type="scientific">Cyanidioschyzon merolae (strain NIES-3377 / 10D)</name>
    <name type="common">Unicellular red alga</name>
    <dbReference type="NCBI Taxonomy" id="280699"/>
    <lineage>
        <taxon>Eukaryota</taxon>
        <taxon>Rhodophyta</taxon>
        <taxon>Bangiophyceae</taxon>
        <taxon>Cyanidiales</taxon>
        <taxon>Cyanidiaceae</taxon>
        <taxon>Cyanidioschyzon</taxon>
    </lineage>
</organism>
<dbReference type="InterPro" id="IPR033391">
    <property type="entry name" value="FBPase_N"/>
</dbReference>
<dbReference type="Gene3D" id="3.30.540.10">
    <property type="entry name" value="Fructose-1,6-Bisphosphatase, subunit A, domain 1"/>
    <property type="match status" value="1"/>
</dbReference>
<dbReference type="Gramene" id="CME127CT">
    <property type="protein sequence ID" value="CME127CT"/>
    <property type="gene ID" value="CME127C"/>
</dbReference>
<protein>
    <submittedName>
        <fullName evidence="7">Similar to fructose 1,6-bisphosphatase</fullName>
    </submittedName>
</protein>
<evidence type="ECO:0000256" key="4">
    <source>
        <dbReference type="ARBA" id="ARBA00024331"/>
    </source>
</evidence>
<comment type="similarity">
    <text evidence="1">Belongs to the FBPase class 1 family.</text>
</comment>
<gene>
    <name evidence="7" type="ORF">CYME_CME127C</name>
</gene>
<reference evidence="7 8" key="1">
    <citation type="journal article" date="2004" name="Nature">
        <title>Genome sequence of the ultrasmall unicellular red alga Cyanidioschyzon merolae 10D.</title>
        <authorList>
            <person name="Matsuzaki M."/>
            <person name="Misumi O."/>
            <person name="Shin-i T."/>
            <person name="Maruyama S."/>
            <person name="Takahara M."/>
            <person name="Miyagishima S."/>
            <person name="Mori T."/>
            <person name="Nishida K."/>
            <person name="Yagisawa F."/>
            <person name="Nishida K."/>
            <person name="Yoshida Y."/>
            <person name="Nishimura Y."/>
            <person name="Nakao S."/>
            <person name="Kobayashi T."/>
            <person name="Momoyama Y."/>
            <person name="Higashiyama T."/>
            <person name="Minoda A."/>
            <person name="Sano M."/>
            <person name="Nomoto H."/>
            <person name="Oishi K."/>
            <person name="Hayashi H."/>
            <person name="Ohta F."/>
            <person name="Nishizaka S."/>
            <person name="Haga S."/>
            <person name="Miura S."/>
            <person name="Morishita T."/>
            <person name="Kabeya Y."/>
            <person name="Terasawa K."/>
            <person name="Suzuki Y."/>
            <person name="Ishii Y."/>
            <person name="Asakawa S."/>
            <person name="Takano H."/>
            <person name="Ohta N."/>
            <person name="Kuroiwa H."/>
            <person name="Tanaka K."/>
            <person name="Shimizu N."/>
            <person name="Sugano S."/>
            <person name="Sato N."/>
            <person name="Nozaki H."/>
            <person name="Ogasawara N."/>
            <person name="Kohara Y."/>
            <person name="Kuroiwa T."/>
        </authorList>
    </citation>
    <scope>NUCLEOTIDE SEQUENCE [LARGE SCALE GENOMIC DNA]</scope>
    <source>
        <strain evidence="7 8">10D</strain>
    </source>
</reference>
<dbReference type="GO" id="GO:0006000">
    <property type="term" value="P:fructose metabolic process"/>
    <property type="evidence" value="ECO:0007669"/>
    <property type="project" value="TreeGrafter"/>
</dbReference>